<evidence type="ECO:0000313" key="19">
    <source>
        <dbReference type="Proteomes" id="UP000887566"/>
    </source>
</evidence>
<keyword evidence="5" id="KW-0723">Serine/threonine-protein kinase</keyword>
<feature type="compositionally biased region" description="Polar residues" evidence="16">
    <location>
        <begin position="512"/>
        <end position="529"/>
    </location>
</feature>
<feature type="region of interest" description="Disordered" evidence="16">
    <location>
        <begin position="422"/>
        <end position="534"/>
    </location>
</feature>
<dbReference type="GO" id="GO:0004674">
    <property type="term" value="F:protein serine/threonine kinase activity"/>
    <property type="evidence" value="ECO:0007669"/>
    <property type="project" value="UniProtKB-KW"/>
</dbReference>
<evidence type="ECO:0000256" key="8">
    <source>
        <dbReference type="ARBA" id="ARBA00022777"/>
    </source>
</evidence>
<dbReference type="SUPFAM" id="SSF103243">
    <property type="entry name" value="KA1-like"/>
    <property type="match status" value="1"/>
</dbReference>
<keyword evidence="11" id="KW-0472">Membrane</keyword>
<keyword evidence="9 15" id="KW-0067">ATP-binding</keyword>
<evidence type="ECO:0000256" key="10">
    <source>
        <dbReference type="ARBA" id="ARBA00023121"/>
    </source>
</evidence>
<dbReference type="PROSITE" id="PS00108">
    <property type="entry name" value="PROTEIN_KINASE_ST"/>
    <property type="match status" value="1"/>
</dbReference>
<dbReference type="CDD" id="cd12198">
    <property type="entry name" value="MELK_C"/>
    <property type="match status" value="1"/>
</dbReference>
<name>A0A914V811_9BILA</name>
<evidence type="ECO:0000259" key="17">
    <source>
        <dbReference type="PROSITE" id="PS50011"/>
    </source>
</evidence>
<dbReference type="Gene3D" id="3.30.310.80">
    <property type="entry name" value="Kinase associated domain 1, KA1"/>
    <property type="match status" value="1"/>
</dbReference>
<dbReference type="AlphaFoldDB" id="A0A914V811"/>
<comment type="similarity">
    <text evidence="2">Belongs to the protein kinase superfamily. CAMK Ser/Thr protein kinase family. SNF1 subfamily.</text>
</comment>
<evidence type="ECO:0000256" key="2">
    <source>
        <dbReference type="ARBA" id="ARBA00006234"/>
    </source>
</evidence>
<accession>A0A914V811</accession>
<keyword evidence="10" id="KW-0446">Lipid-binding</keyword>
<dbReference type="Pfam" id="PF00069">
    <property type="entry name" value="Pkinase"/>
    <property type="match status" value="1"/>
</dbReference>
<evidence type="ECO:0000259" key="18">
    <source>
        <dbReference type="PROSITE" id="PS50032"/>
    </source>
</evidence>
<evidence type="ECO:0000256" key="13">
    <source>
        <dbReference type="ARBA" id="ARBA00047899"/>
    </source>
</evidence>
<dbReference type="GO" id="GO:0005886">
    <property type="term" value="C:plasma membrane"/>
    <property type="evidence" value="ECO:0007669"/>
    <property type="project" value="UniProtKB-SubCell"/>
</dbReference>
<evidence type="ECO:0000256" key="9">
    <source>
        <dbReference type="ARBA" id="ARBA00022840"/>
    </source>
</evidence>
<dbReference type="Pfam" id="PF21594">
    <property type="entry name" value="UBA_MELK"/>
    <property type="match status" value="1"/>
</dbReference>
<evidence type="ECO:0000256" key="11">
    <source>
        <dbReference type="ARBA" id="ARBA00023136"/>
    </source>
</evidence>
<keyword evidence="4" id="KW-1003">Cell membrane</keyword>
<dbReference type="Proteomes" id="UP000887566">
    <property type="component" value="Unplaced"/>
</dbReference>
<keyword evidence="19" id="KW-1185">Reference proteome</keyword>
<evidence type="ECO:0000256" key="4">
    <source>
        <dbReference type="ARBA" id="ARBA00022475"/>
    </source>
</evidence>
<comment type="catalytic activity">
    <reaction evidence="13">
        <text>L-threonyl-[protein] + ATP = O-phospho-L-threonyl-[protein] + ADP + H(+)</text>
        <dbReference type="Rhea" id="RHEA:46608"/>
        <dbReference type="Rhea" id="RHEA-COMP:11060"/>
        <dbReference type="Rhea" id="RHEA-COMP:11605"/>
        <dbReference type="ChEBI" id="CHEBI:15378"/>
        <dbReference type="ChEBI" id="CHEBI:30013"/>
        <dbReference type="ChEBI" id="CHEBI:30616"/>
        <dbReference type="ChEBI" id="CHEBI:61977"/>
        <dbReference type="ChEBI" id="CHEBI:456216"/>
        <dbReference type="EC" id="2.7.11.1"/>
    </reaction>
</comment>
<dbReference type="InterPro" id="IPR048637">
    <property type="entry name" value="MELK_UBA"/>
</dbReference>
<sequence length="662" mass="75061">MTLSMQRRDNSYAALESEYILGEELGSGGFGKVKLATHILTGHKVAVKIIDKVAIGDDLPRVKTEMDALRTLAHQNICRLYHYIETAEKFFIIMEYCSGGEMFDYIVKKERLEESEARHFFRQIVAAIAYVHSMGFAHRDMKPENLLLTEDLQLKLIDFGLCAKPDQGLQNHLETCCGSPAYAAPELIQGTAYRGNEADIWSMGVLLYALLCGALPFEDENIQQLYRKISCFVLSIGKYEEPEWLSSASRSLLRSMLQVEPRRRIKIEDMLIHPWINKKYTQPLKWKTIYDKNIIDEECARELATYHRMSLDEMVTTLKKWKFDYTTATYFLLLQQKRKGRPVILPLLRPDDMIKNRNAALVASPTIHSSLDNGLERSGIDDDNPLDTAFVFNRPFSPTDKHISYARAMHNGAVIMNEVRSERPQMPPGVTPVRTRIRNVDDKENVEPRSQTVKVRGPVKITDESPRPKSVYSTPRNNNHRPTVITTVQAATPESASRNGRSQSSERESGSTPVSPSASGERTPRSATKTPRLRQRVFASLERKADKVINLLTPRRVRQDAPAVLKRTSNMVNVSVTSSTDPELVRSELVRVFEDKGISCEQIGWKVSGKKKDVAGRTLLMVEMEVVMIDSLDMVGVKRKRLNGDAFLYKRVCEDVLRLAGL</sequence>
<evidence type="ECO:0000256" key="1">
    <source>
        <dbReference type="ARBA" id="ARBA00004202"/>
    </source>
</evidence>
<feature type="domain" description="Protein kinase" evidence="17">
    <location>
        <begin position="19"/>
        <end position="276"/>
    </location>
</feature>
<evidence type="ECO:0000256" key="15">
    <source>
        <dbReference type="PROSITE-ProRule" id="PRU10141"/>
    </source>
</evidence>
<dbReference type="InterPro" id="IPR000719">
    <property type="entry name" value="Prot_kinase_dom"/>
</dbReference>
<evidence type="ECO:0000256" key="12">
    <source>
        <dbReference type="ARBA" id="ARBA00023306"/>
    </source>
</evidence>
<comment type="subcellular location">
    <subcellularLocation>
        <location evidence="1">Cell membrane</location>
        <topology evidence="1">Peripheral membrane protein</topology>
    </subcellularLocation>
</comment>
<dbReference type="PROSITE" id="PS50011">
    <property type="entry name" value="PROTEIN_KINASE_DOM"/>
    <property type="match status" value="1"/>
</dbReference>
<evidence type="ECO:0000256" key="5">
    <source>
        <dbReference type="ARBA" id="ARBA00022527"/>
    </source>
</evidence>
<dbReference type="SMART" id="SM00220">
    <property type="entry name" value="S_TKc"/>
    <property type="match status" value="1"/>
</dbReference>
<reference evidence="20" key="1">
    <citation type="submission" date="2022-11" db="UniProtKB">
        <authorList>
            <consortium name="WormBaseParasite"/>
        </authorList>
    </citation>
    <scope>IDENTIFICATION</scope>
</reference>
<dbReference type="WBParaSite" id="PSAMB.scaffold1656size28962.g14226.t1">
    <property type="protein sequence ID" value="PSAMB.scaffold1656size28962.g14226.t1"/>
    <property type="gene ID" value="PSAMB.scaffold1656size28962.g14226"/>
</dbReference>
<evidence type="ECO:0000256" key="3">
    <source>
        <dbReference type="ARBA" id="ARBA00012513"/>
    </source>
</evidence>
<dbReference type="InterPro" id="IPR011009">
    <property type="entry name" value="Kinase-like_dom_sf"/>
</dbReference>
<evidence type="ECO:0000313" key="20">
    <source>
        <dbReference type="WBParaSite" id="PSAMB.scaffold1656size28962.g14226.t1"/>
    </source>
</evidence>
<organism evidence="19 20">
    <name type="scientific">Plectus sambesii</name>
    <dbReference type="NCBI Taxonomy" id="2011161"/>
    <lineage>
        <taxon>Eukaryota</taxon>
        <taxon>Metazoa</taxon>
        <taxon>Ecdysozoa</taxon>
        <taxon>Nematoda</taxon>
        <taxon>Chromadorea</taxon>
        <taxon>Plectida</taxon>
        <taxon>Plectina</taxon>
        <taxon>Plectoidea</taxon>
        <taxon>Plectidae</taxon>
        <taxon>Plectus</taxon>
    </lineage>
</organism>
<dbReference type="PROSITE" id="PS00107">
    <property type="entry name" value="PROTEIN_KINASE_ATP"/>
    <property type="match status" value="1"/>
</dbReference>
<proteinExistence type="inferred from homology"/>
<dbReference type="Gene3D" id="1.10.510.10">
    <property type="entry name" value="Transferase(Phosphotransferase) domain 1"/>
    <property type="match status" value="1"/>
</dbReference>
<dbReference type="GO" id="GO:0035556">
    <property type="term" value="P:intracellular signal transduction"/>
    <property type="evidence" value="ECO:0007669"/>
    <property type="project" value="TreeGrafter"/>
</dbReference>
<keyword evidence="6" id="KW-0808">Transferase</keyword>
<protein>
    <recommendedName>
        <fullName evidence="3">non-specific serine/threonine protein kinase</fullName>
        <ecNumber evidence="3">2.7.11.1</ecNumber>
    </recommendedName>
</protein>
<dbReference type="PROSITE" id="PS50032">
    <property type="entry name" value="KA1"/>
    <property type="match status" value="1"/>
</dbReference>
<dbReference type="GO" id="GO:0008289">
    <property type="term" value="F:lipid binding"/>
    <property type="evidence" value="ECO:0007669"/>
    <property type="project" value="UniProtKB-KW"/>
</dbReference>
<dbReference type="CDD" id="cd14341">
    <property type="entry name" value="UBA_MELK"/>
    <property type="match status" value="1"/>
</dbReference>
<dbReference type="EC" id="2.7.11.1" evidence="3"/>
<dbReference type="FunFam" id="3.30.200.20:FF:000003">
    <property type="entry name" value="Non-specific serine/threonine protein kinase"/>
    <property type="match status" value="1"/>
</dbReference>
<dbReference type="InterPro" id="IPR028375">
    <property type="entry name" value="KA1/Ssp2_C"/>
</dbReference>
<dbReference type="InterPro" id="IPR001772">
    <property type="entry name" value="KA1_dom"/>
</dbReference>
<evidence type="ECO:0000256" key="16">
    <source>
        <dbReference type="SAM" id="MobiDB-lite"/>
    </source>
</evidence>
<dbReference type="PANTHER" id="PTHR24346:SF30">
    <property type="entry name" value="MATERNAL EMBRYONIC LEUCINE ZIPPER KINASE"/>
    <property type="match status" value="1"/>
</dbReference>
<dbReference type="GO" id="GO:0005524">
    <property type="term" value="F:ATP binding"/>
    <property type="evidence" value="ECO:0007669"/>
    <property type="project" value="UniProtKB-UniRule"/>
</dbReference>
<keyword evidence="8" id="KW-0418">Kinase</keyword>
<dbReference type="FunFam" id="1.10.510.10:FF:000271">
    <property type="entry name" value="Non-specific serine/threonine protein kinase"/>
    <property type="match status" value="1"/>
</dbReference>
<feature type="domain" description="KA1" evidence="18">
    <location>
        <begin position="613"/>
        <end position="662"/>
    </location>
</feature>
<dbReference type="PANTHER" id="PTHR24346">
    <property type="entry name" value="MAP/MICROTUBULE AFFINITY-REGULATING KINASE"/>
    <property type="match status" value="1"/>
</dbReference>
<evidence type="ECO:0000256" key="7">
    <source>
        <dbReference type="ARBA" id="ARBA00022741"/>
    </source>
</evidence>
<feature type="compositionally biased region" description="Basic and acidic residues" evidence="16">
    <location>
        <begin position="438"/>
        <end position="447"/>
    </location>
</feature>
<keyword evidence="7 15" id="KW-0547">Nucleotide-binding</keyword>
<evidence type="ECO:0000256" key="14">
    <source>
        <dbReference type="ARBA" id="ARBA00048679"/>
    </source>
</evidence>
<evidence type="ECO:0000256" key="6">
    <source>
        <dbReference type="ARBA" id="ARBA00022679"/>
    </source>
</evidence>
<dbReference type="GO" id="GO:0005737">
    <property type="term" value="C:cytoplasm"/>
    <property type="evidence" value="ECO:0007669"/>
    <property type="project" value="TreeGrafter"/>
</dbReference>
<dbReference type="SUPFAM" id="SSF56112">
    <property type="entry name" value="Protein kinase-like (PK-like)"/>
    <property type="match status" value="1"/>
</dbReference>
<dbReference type="InterPro" id="IPR017441">
    <property type="entry name" value="Protein_kinase_ATP_BS"/>
</dbReference>
<comment type="catalytic activity">
    <reaction evidence="14">
        <text>L-seryl-[protein] + ATP = O-phospho-L-seryl-[protein] + ADP + H(+)</text>
        <dbReference type="Rhea" id="RHEA:17989"/>
        <dbReference type="Rhea" id="RHEA-COMP:9863"/>
        <dbReference type="Rhea" id="RHEA-COMP:11604"/>
        <dbReference type="ChEBI" id="CHEBI:15378"/>
        <dbReference type="ChEBI" id="CHEBI:29999"/>
        <dbReference type="ChEBI" id="CHEBI:30616"/>
        <dbReference type="ChEBI" id="CHEBI:83421"/>
        <dbReference type="ChEBI" id="CHEBI:456216"/>
        <dbReference type="EC" id="2.7.11.1"/>
    </reaction>
</comment>
<dbReference type="Pfam" id="PF02149">
    <property type="entry name" value="KA1"/>
    <property type="match status" value="1"/>
</dbReference>
<feature type="compositionally biased region" description="Polar residues" evidence="16">
    <location>
        <begin position="471"/>
        <end position="496"/>
    </location>
</feature>
<keyword evidence="12" id="KW-0131">Cell cycle</keyword>
<dbReference type="InterPro" id="IPR008271">
    <property type="entry name" value="Ser/Thr_kinase_AS"/>
</dbReference>
<feature type="binding site" evidence="15">
    <location>
        <position position="48"/>
    </location>
    <ligand>
        <name>ATP</name>
        <dbReference type="ChEBI" id="CHEBI:30616"/>
    </ligand>
</feature>